<dbReference type="InterPro" id="IPR024759">
    <property type="entry name" value="UvrB_YAD/RRR_dom"/>
</dbReference>
<dbReference type="PROSITE" id="PS51192">
    <property type="entry name" value="HELICASE_ATP_BIND_1"/>
    <property type="match status" value="1"/>
</dbReference>
<evidence type="ECO:0000256" key="5">
    <source>
        <dbReference type="ARBA" id="ARBA00022763"/>
    </source>
</evidence>
<dbReference type="InterPro" id="IPR014001">
    <property type="entry name" value="Helicase_ATP-bd"/>
</dbReference>
<feature type="binding site" evidence="13">
    <location>
        <begin position="38"/>
        <end position="45"/>
    </location>
    <ligand>
        <name>ATP</name>
        <dbReference type="ChEBI" id="CHEBI:30616"/>
    </ligand>
</feature>
<dbReference type="InterPro" id="IPR027417">
    <property type="entry name" value="P-loop_NTPase"/>
</dbReference>
<evidence type="ECO:0000256" key="3">
    <source>
        <dbReference type="ARBA" id="ARBA00022490"/>
    </source>
</evidence>
<dbReference type="NCBIfam" id="NF003673">
    <property type="entry name" value="PRK05298.1"/>
    <property type="match status" value="1"/>
</dbReference>
<dbReference type="SMART" id="SM00487">
    <property type="entry name" value="DEXDc"/>
    <property type="match status" value="1"/>
</dbReference>
<evidence type="ECO:0000313" key="19">
    <source>
        <dbReference type="EMBL" id="TLS69139.1"/>
    </source>
</evidence>
<dbReference type="Pfam" id="PF02151">
    <property type="entry name" value="UVR"/>
    <property type="match status" value="1"/>
</dbReference>
<dbReference type="GO" id="GO:0009380">
    <property type="term" value="C:excinuclease repair complex"/>
    <property type="evidence" value="ECO:0007669"/>
    <property type="project" value="InterPro"/>
</dbReference>
<comment type="subcellular location">
    <subcellularLocation>
        <location evidence="1 13 14">Cytoplasm</location>
    </subcellularLocation>
</comment>
<feature type="coiled-coil region" evidence="15">
    <location>
        <begin position="252"/>
        <end position="283"/>
    </location>
</feature>
<keyword evidence="7 13" id="KW-0067">ATP-binding</keyword>
<dbReference type="InterPro" id="IPR001650">
    <property type="entry name" value="Helicase_C-like"/>
</dbReference>
<dbReference type="SUPFAM" id="SSF46600">
    <property type="entry name" value="C-terminal UvrC-binding domain of UvrB"/>
    <property type="match status" value="1"/>
</dbReference>
<comment type="function">
    <text evidence="13">The UvrABC repair system catalyzes the recognition and processing of DNA lesions. A damage recognition complex composed of 2 UvrA and 2 UvrB subunits scans DNA for abnormalities. Upon binding of the UvrA(2)B(2) complex to a putative damaged site, the DNA wraps around one UvrB monomer. DNA wrap is dependent on ATP binding by UvrB and probably causes local melting of the DNA helix, facilitating insertion of UvrB beta-hairpin between the DNA strands. Then UvrB probes one DNA strand for the presence of a lesion. If a lesion is found the UvrA subunits dissociate and the UvrB-DNA preincision complex is formed. This complex is subsequently bound by UvrC and the second UvrB is released. If no lesion is found, the DNA wraps around the other UvrB subunit that will check the other stand for damage.</text>
</comment>
<dbReference type="GO" id="GO:0016887">
    <property type="term" value="F:ATP hydrolysis activity"/>
    <property type="evidence" value="ECO:0007669"/>
    <property type="project" value="InterPro"/>
</dbReference>
<evidence type="ECO:0000256" key="1">
    <source>
        <dbReference type="ARBA" id="ARBA00004496"/>
    </source>
</evidence>
<dbReference type="FunFam" id="3.40.50.300:FF:000477">
    <property type="entry name" value="UvrABC system protein B"/>
    <property type="match status" value="1"/>
</dbReference>
<keyword evidence="8 13" id="KW-0267">Excision nuclease</keyword>
<dbReference type="CDD" id="cd17916">
    <property type="entry name" value="DEXHc_UvrB"/>
    <property type="match status" value="1"/>
</dbReference>
<dbReference type="PANTHER" id="PTHR24029">
    <property type="entry name" value="UVRABC SYSTEM PROTEIN B"/>
    <property type="match status" value="1"/>
</dbReference>
<keyword evidence="9 13" id="KW-0234">DNA repair</keyword>
<dbReference type="Pfam" id="PF04851">
    <property type="entry name" value="ResIII"/>
    <property type="match status" value="1"/>
</dbReference>
<evidence type="ECO:0000256" key="10">
    <source>
        <dbReference type="ARBA" id="ARBA00023236"/>
    </source>
</evidence>
<dbReference type="EMBL" id="VBRY01000001">
    <property type="protein sequence ID" value="TLS69139.1"/>
    <property type="molecule type" value="Genomic_DNA"/>
</dbReference>
<gene>
    <name evidence="13 19" type="primary">uvrB</name>
    <name evidence="19" type="ORF">FEF65_01225</name>
</gene>
<comment type="subunit">
    <text evidence="11 13 14">Forms a heterotetramer with UvrA during the search for lesions. Interacts with UvrC in an incision complex.</text>
</comment>
<evidence type="ECO:0000256" key="11">
    <source>
        <dbReference type="ARBA" id="ARBA00026033"/>
    </source>
</evidence>
<evidence type="ECO:0000259" key="17">
    <source>
        <dbReference type="PROSITE" id="PS51192"/>
    </source>
</evidence>
<keyword evidence="10 13" id="KW-0742">SOS response</keyword>
<name>A0A5R9GWQ6_9PROT</name>
<feature type="domain" description="UVR" evidence="16">
    <location>
        <begin position="622"/>
        <end position="657"/>
    </location>
</feature>
<evidence type="ECO:0000256" key="14">
    <source>
        <dbReference type="RuleBase" id="RU003587"/>
    </source>
</evidence>
<organism evidence="19 20">
    <name type="scientific">Mariprofundus erugo</name>
    <dbReference type="NCBI Taxonomy" id="2528639"/>
    <lineage>
        <taxon>Bacteria</taxon>
        <taxon>Pseudomonadati</taxon>
        <taxon>Pseudomonadota</taxon>
        <taxon>Candidatius Mariprofundia</taxon>
        <taxon>Mariprofundales</taxon>
        <taxon>Mariprofundaceae</taxon>
        <taxon>Mariprofundus</taxon>
    </lineage>
</organism>
<keyword evidence="5 13" id="KW-0227">DNA damage</keyword>
<evidence type="ECO:0000256" key="8">
    <source>
        <dbReference type="ARBA" id="ARBA00022881"/>
    </source>
</evidence>
<evidence type="ECO:0000256" key="6">
    <source>
        <dbReference type="ARBA" id="ARBA00022769"/>
    </source>
</evidence>
<keyword evidence="4 13" id="KW-0547">Nucleotide-binding</keyword>
<dbReference type="GO" id="GO:0009432">
    <property type="term" value="P:SOS response"/>
    <property type="evidence" value="ECO:0007669"/>
    <property type="project" value="UniProtKB-UniRule"/>
</dbReference>
<evidence type="ECO:0000256" key="7">
    <source>
        <dbReference type="ARBA" id="ARBA00022840"/>
    </source>
</evidence>
<dbReference type="AlphaFoldDB" id="A0A5R9GWQ6"/>
<keyword evidence="3 13" id="KW-0963">Cytoplasm</keyword>
<dbReference type="SMART" id="SM00490">
    <property type="entry name" value="HELICc"/>
    <property type="match status" value="1"/>
</dbReference>
<feature type="coiled-coil region" evidence="15">
    <location>
        <begin position="618"/>
        <end position="645"/>
    </location>
</feature>
<dbReference type="Pfam" id="PF00271">
    <property type="entry name" value="Helicase_C"/>
    <property type="match status" value="1"/>
</dbReference>
<dbReference type="InterPro" id="IPR036876">
    <property type="entry name" value="UVR_dom_sf"/>
</dbReference>
<dbReference type="GO" id="GO:0006289">
    <property type="term" value="P:nucleotide-excision repair"/>
    <property type="evidence" value="ECO:0007669"/>
    <property type="project" value="UniProtKB-UniRule"/>
</dbReference>
<comment type="caution">
    <text evidence="19">The sequence shown here is derived from an EMBL/GenBank/DDBJ whole genome shotgun (WGS) entry which is preliminary data.</text>
</comment>
<dbReference type="GO" id="GO:0005524">
    <property type="term" value="F:ATP binding"/>
    <property type="evidence" value="ECO:0007669"/>
    <property type="project" value="UniProtKB-UniRule"/>
</dbReference>
<evidence type="ECO:0000256" key="12">
    <source>
        <dbReference type="ARBA" id="ARBA00029504"/>
    </source>
</evidence>
<dbReference type="RefSeq" id="WP_138237954.1">
    <property type="nucleotide sequence ID" value="NZ_VBRY01000001.1"/>
</dbReference>
<evidence type="ECO:0000256" key="4">
    <source>
        <dbReference type="ARBA" id="ARBA00022741"/>
    </source>
</evidence>
<dbReference type="InterPro" id="IPR001943">
    <property type="entry name" value="UVR_dom"/>
</dbReference>
<dbReference type="Proteomes" id="UP000306585">
    <property type="component" value="Unassembled WGS sequence"/>
</dbReference>
<dbReference type="Gene3D" id="6.10.140.240">
    <property type="match status" value="1"/>
</dbReference>
<dbReference type="NCBIfam" id="TIGR00631">
    <property type="entry name" value="uvrb"/>
    <property type="match status" value="1"/>
</dbReference>
<evidence type="ECO:0000256" key="15">
    <source>
        <dbReference type="SAM" id="Coils"/>
    </source>
</evidence>
<accession>A0A5R9GWQ6</accession>
<dbReference type="Pfam" id="PF17757">
    <property type="entry name" value="UvrB_inter"/>
    <property type="match status" value="1"/>
</dbReference>
<evidence type="ECO:0000256" key="2">
    <source>
        <dbReference type="ARBA" id="ARBA00008533"/>
    </source>
</evidence>
<feature type="short sequence motif" description="Beta-hairpin" evidence="13">
    <location>
        <begin position="91"/>
        <end position="114"/>
    </location>
</feature>
<dbReference type="PROSITE" id="PS50151">
    <property type="entry name" value="UVR"/>
    <property type="match status" value="1"/>
</dbReference>
<dbReference type="SUPFAM" id="SSF52540">
    <property type="entry name" value="P-loop containing nucleoside triphosphate hydrolases"/>
    <property type="match status" value="2"/>
</dbReference>
<sequence>MRFKLSGDFEPRGDQPQAIAQLVHGVMDEHARHQTLLGVTGSGKTYTMACVIERTQKPTLIMAPNKTLAAQLYGEFKQFFPDNAVEYFVSYYDYYQPEAYVPQSDTYIEKDSAINEQIDRMRHAATRALLEREDVIIVSSVSCIYGLGSPEAYANMLLYVEQGRETDQRAAVNKLVELQYQRNDMDFHRGTFRLRGDVLEVFPAHAEDFAVRIEFFGDEVDAICRFDPLTGRRIESLHKYTIFPKSHFVTPRDQLLRAMDAIRDELAERLAELYDQNKLVEAQRLEQRTMFDLEMIQEVGYCTGVENYSRHLTGRTPGEAPPTLLDYLPNNALVMLDESHVTVPQIGGMFKGDRARKTTLVDYGFRLPSALDNRPLQFHEFEAIVPQSIYVSATPGPYEFEKCMGVVVEQVIRPTGLVDPLVEVRPASSQVDDFISAARPVIAAGWRVLATCLTKRMAEDLTEYLTQLEMRVRYLHSDIDTVERMEILRDLRMGTFDVLIGINLLREGLDLPEVALVTIFDADKEGFLRSERSLTQTIGRAARNVEGRVILYADKVTHSMQRAMDETARRRTRQLEYNAANGITPQTVRSEIKDVLGSVYEMDYAHIPEVAEPEPVTAGERQQRMRELERLMAEAAADLRFEDAARYRDELIGLKENMDG</sequence>
<dbReference type="GO" id="GO:0003677">
    <property type="term" value="F:DNA binding"/>
    <property type="evidence" value="ECO:0007669"/>
    <property type="project" value="UniProtKB-UniRule"/>
</dbReference>
<dbReference type="InterPro" id="IPR004807">
    <property type="entry name" value="UvrB"/>
</dbReference>
<dbReference type="Pfam" id="PF12344">
    <property type="entry name" value="UvrB"/>
    <property type="match status" value="1"/>
</dbReference>
<feature type="domain" description="Helicase C-terminal" evidence="18">
    <location>
        <begin position="430"/>
        <end position="596"/>
    </location>
</feature>
<dbReference type="Gene3D" id="4.10.860.10">
    <property type="entry name" value="UVR domain"/>
    <property type="match status" value="1"/>
</dbReference>
<evidence type="ECO:0000256" key="9">
    <source>
        <dbReference type="ARBA" id="ARBA00023204"/>
    </source>
</evidence>
<dbReference type="PANTHER" id="PTHR24029:SF0">
    <property type="entry name" value="UVRABC SYSTEM PROTEIN B"/>
    <property type="match status" value="1"/>
</dbReference>
<dbReference type="PROSITE" id="PS51194">
    <property type="entry name" value="HELICASE_CTER"/>
    <property type="match status" value="1"/>
</dbReference>
<dbReference type="GO" id="GO:0009381">
    <property type="term" value="F:excinuclease ABC activity"/>
    <property type="evidence" value="ECO:0007669"/>
    <property type="project" value="UniProtKB-UniRule"/>
</dbReference>
<dbReference type="GO" id="GO:0005737">
    <property type="term" value="C:cytoplasm"/>
    <property type="evidence" value="ECO:0007669"/>
    <property type="project" value="UniProtKB-SubCell"/>
</dbReference>
<comment type="similarity">
    <text evidence="2 13 14">Belongs to the UvrB family.</text>
</comment>
<dbReference type="HAMAP" id="MF_00204">
    <property type="entry name" value="UvrB"/>
    <property type="match status" value="1"/>
</dbReference>
<keyword evidence="15" id="KW-0175">Coiled coil</keyword>
<comment type="domain">
    <text evidence="13">The beta-hairpin motif is involved in DNA binding.</text>
</comment>
<dbReference type="OrthoDB" id="5287282at2"/>
<proteinExistence type="inferred from homology"/>
<protein>
    <recommendedName>
        <fullName evidence="12 13">UvrABC system protein B</fullName>
        <shortName evidence="13">Protein UvrB</shortName>
    </recommendedName>
    <alternativeName>
        <fullName evidence="13">Excinuclease ABC subunit B</fullName>
    </alternativeName>
</protein>
<dbReference type="InterPro" id="IPR006935">
    <property type="entry name" value="Helicase/UvrB_N"/>
</dbReference>
<evidence type="ECO:0000313" key="20">
    <source>
        <dbReference type="Proteomes" id="UP000306585"/>
    </source>
</evidence>
<dbReference type="Gene3D" id="3.40.50.300">
    <property type="entry name" value="P-loop containing nucleotide triphosphate hydrolases"/>
    <property type="match status" value="3"/>
</dbReference>
<evidence type="ECO:0000259" key="16">
    <source>
        <dbReference type="PROSITE" id="PS50151"/>
    </source>
</evidence>
<evidence type="ECO:0000259" key="18">
    <source>
        <dbReference type="PROSITE" id="PS51194"/>
    </source>
</evidence>
<keyword evidence="20" id="KW-1185">Reference proteome</keyword>
<dbReference type="InterPro" id="IPR041471">
    <property type="entry name" value="UvrB_inter"/>
</dbReference>
<feature type="domain" description="Helicase ATP-binding" evidence="17">
    <location>
        <begin position="25"/>
        <end position="158"/>
    </location>
</feature>
<keyword evidence="6 13" id="KW-0228">DNA excision</keyword>
<dbReference type="CDD" id="cd18790">
    <property type="entry name" value="SF2_C_UvrB"/>
    <property type="match status" value="1"/>
</dbReference>
<reference evidence="19 20" key="1">
    <citation type="journal article" date="2019" name="Appl. Environ. Microbiol.">
        <title>Environmental Evidence and Genomic Insight of Iron-oxidizing Bacteria Preference Towards More Corrosion Resistant Stainless Steel at Higher Salinities.</title>
        <authorList>
            <person name="Garrison C.E."/>
            <person name="Price K.A."/>
            <person name="Field E.K."/>
        </authorList>
    </citation>
    <scope>NUCLEOTIDE SEQUENCE [LARGE SCALE GENOMIC DNA]</scope>
    <source>
        <strain evidence="19 20">P3</strain>
    </source>
</reference>
<evidence type="ECO:0000256" key="13">
    <source>
        <dbReference type="HAMAP-Rule" id="MF_00204"/>
    </source>
</evidence>